<name>A0A6A3BTU7_HIBSY</name>
<keyword evidence="1" id="KW-0863">Zinc-finger</keyword>
<evidence type="ECO:0000313" key="5">
    <source>
        <dbReference type="Proteomes" id="UP000436088"/>
    </source>
</evidence>
<gene>
    <name evidence="4" type="ORF">F3Y22_tig00110015pilonHSYRG00195</name>
</gene>
<evidence type="ECO:0000256" key="1">
    <source>
        <dbReference type="PROSITE-ProRule" id="PRU00047"/>
    </source>
</evidence>
<keyword evidence="1" id="KW-0862">Zinc</keyword>
<reference evidence="4" key="1">
    <citation type="submission" date="2019-09" db="EMBL/GenBank/DDBJ databases">
        <title>Draft genome information of white flower Hibiscus syriacus.</title>
        <authorList>
            <person name="Kim Y.-M."/>
        </authorList>
    </citation>
    <scope>NUCLEOTIDE SEQUENCE [LARGE SCALE GENOMIC DNA]</scope>
    <source>
        <strain evidence="4">YM2019G1</strain>
    </source>
</reference>
<dbReference type="InterPro" id="IPR040256">
    <property type="entry name" value="At4g02000-like"/>
</dbReference>
<sequence>MDDVPGLSMEVREIVGEVQPVVSASKALSYAARTLKGVSSVDKSGKIDFVDQDIVFQDGDVSIDRSGLYPVVQFSSWMHNAIDHYMRESVIVCLLGRTIGYWMLSGLPYGYYSKLGPWIIFGNYLIVQPWSRNFSTSDDHPSQIIVWIRLSGLPYGYYSKFLFRLIASEIGKVIKVDYNPTAGERGKFAGLVVAVDLTKPLLRCVGIDDFVQRIEYEGLQNICFRCGKYGHVQNECETQPTVPTTNNEINPNTENITGIASDAISDLFGTWIIAANRKRRLRKTTEGGRATGATNCDGQSTEGVYDGNTKDNGNQVLAEFQVREATKNGGKHVVVTINENKPNKRMVSKGSGDLEKGGALKVGNVQVVKSLKVKKQPNYKLPGRPLLSYWVQSATTMIDGLSNDRMDLENQGDGQTVTYLNPCYEGSTLTENYVPSSSGVVASGCCGTIMLQWRCCISLINLYMLPQLSNLHPGNDHPWLLGGDFNALLNLNERLGGAFGRLGVSKAFNDFVFYNAIVGIGFQGPRSRGFEAIFDRD</sequence>
<evidence type="ECO:0000313" key="4">
    <source>
        <dbReference type="EMBL" id="KAE8718339.1"/>
    </source>
</evidence>
<feature type="region of interest" description="Disordered" evidence="2">
    <location>
        <begin position="285"/>
        <end position="310"/>
    </location>
</feature>
<accession>A0A6A3BTU7</accession>
<feature type="domain" description="CCHC-type" evidence="3">
    <location>
        <begin position="223"/>
        <end position="236"/>
    </location>
</feature>
<feature type="compositionally biased region" description="Polar residues" evidence="2">
    <location>
        <begin position="292"/>
        <end position="302"/>
    </location>
</feature>
<keyword evidence="5" id="KW-1185">Reference proteome</keyword>
<dbReference type="PANTHER" id="PTHR31286:SF99">
    <property type="entry name" value="DUF4283 DOMAIN-CONTAINING PROTEIN"/>
    <property type="match status" value="1"/>
</dbReference>
<evidence type="ECO:0000259" key="3">
    <source>
        <dbReference type="PROSITE" id="PS50158"/>
    </source>
</evidence>
<dbReference type="PROSITE" id="PS50158">
    <property type="entry name" value="ZF_CCHC"/>
    <property type="match status" value="1"/>
</dbReference>
<dbReference type="InterPro" id="IPR001878">
    <property type="entry name" value="Znf_CCHC"/>
</dbReference>
<organism evidence="4 5">
    <name type="scientific">Hibiscus syriacus</name>
    <name type="common">Rose of Sharon</name>
    <dbReference type="NCBI Taxonomy" id="106335"/>
    <lineage>
        <taxon>Eukaryota</taxon>
        <taxon>Viridiplantae</taxon>
        <taxon>Streptophyta</taxon>
        <taxon>Embryophyta</taxon>
        <taxon>Tracheophyta</taxon>
        <taxon>Spermatophyta</taxon>
        <taxon>Magnoliopsida</taxon>
        <taxon>eudicotyledons</taxon>
        <taxon>Gunneridae</taxon>
        <taxon>Pentapetalae</taxon>
        <taxon>rosids</taxon>
        <taxon>malvids</taxon>
        <taxon>Malvales</taxon>
        <taxon>Malvaceae</taxon>
        <taxon>Malvoideae</taxon>
        <taxon>Hibiscus</taxon>
    </lineage>
</organism>
<dbReference type="EMBL" id="VEPZ02000813">
    <property type="protein sequence ID" value="KAE8718339.1"/>
    <property type="molecule type" value="Genomic_DNA"/>
</dbReference>
<dbReference type="Proteomes" id="UP000436088">
    <property type="component" value="Unassembled WGS sequence"/>
</dbReference>
<evidence type="ECO:0000256" key="2">
    <source>
        <dbReference type="SAM" id="MobiDB-lite"/>
    </source>
</evidence>
<proteinExistence type="predicted"/>
<dbReference type="PANTHER" id="PTHR31286">
    <property type="entry name" value="GLYCINE-RICH CELL WALL STRUCTURAL PROTEIN 1.8-LIKE"/>
    <property type="match status" value="1"/>
</dbReference>
<dbReference type="GO" id="GO:0008270">
    <property type="term" value="F:zinc ion binding"/>
    <property type="evidence" value="ECO:0007669"/>
    <property type="project" value="UniProtKB-KW"/>
</dbReference>
<dbReference type="GO" id="GO:0003676">
    <property type="term" value="F:nucleic acid binding"/>
    <property type="evidence" value="ECO:0007669"/>
    <property type="project" value="InterPro"/>
</dbReference>
<dbReference type="AlphaFoldDB" id="A0A6A3BTU7"/>
<keyword evidence="1" id="KW-0479">Metal-binding</keyword>
<comment type="caution">
    <text evidence="4">The sequence shown here is derived from an EMBL/GenBank/DDBJ whole genome shotgun (WGS) entry which is preliminary data.</text>
</comment>
<protein>
    <recommendedName>
        <fullName evidence="3">CCHC-type domain-containing protein</fullName>
    </recommendedName>
</protein>